<protein>
    <submittedName>
        <fullName evidence="3">Uncharacterized protein</fullName>
    </submittedName>
</protein>
<sequence length="379" mass="41174">MLGGPINYHTRTMPFSDPMYSEDRSELGGWPALGVVDMLRRFTDLVATWSMAGTEAGCQPTAMHHRAVHEDRRERIETAGGAKGVAGMTAAPGGPEEARMSLKPVVGPALEHHAAVPDRRSVDVALAQGKWFVSIIASLAAVLGLPATSSGIDWKSASQGLDLVLNASREYITGQETRHNQHADHDAYFERSAYINGTQHILRGLPRDLDPAEAAMLHRSMPRALSASCNPPPAAAAGGWGWSGGRARRGGRRRSSRGKLQGLAMFCMYAVYSIAMWATPKLAGFGTRLVEAEQRHQYVPRLLMALAALLQVVVLALHWLSGCWPCQALLMLLNYALDCVRGVVFDFSVHAHEHEHEHEAVREGVVPGWGEEDAVKTGI</sequence>
<feature type="transmembrane region" description="Helical" evidence="2">
    <location>
        <begin position="298"/>
        <end position="320"/>
    </location>
</feature>
<keyword evidence="2" id="KW-0472">Membrane</keyword>
<keyword evidence="2" id="KW-0812">Transmembrane</keyword>
<dbReference type="STRING" id="573729.G2Q3Y4"/>
<dbReference type="HOGENOM" id="CLU_729943_0_0_1"/>
<accession>G2Q3Y4</accession>
<reference evidence="3 4" key="1">
    <citation type="journal article" date="2011" name="Nat. Biotechnol.">
        <title>Comparative genomic analysis of the thermophilic biomass-degrading fungi Myceliophthora thermophila and Thielavia terrestris.</title>
        <authorList>
            <person name="Berka R.M."/>
            <person name="Grigoriev I.V."/>
            <person name="Otillar R."/>
            <person name="Salamov A."/>
            <person name="Grimwood J."/>
            <person name="Reid I."/>
            <person name="Ishmael N."/>
            <person name="John T."/>
            <person name="Darmond C."/>
            <person name="Moisan M.-C."/>
            <person name="Henrissat B."/>
            <person name="Coutinho P.M."/>
            <person name="Lombard V."/>
            <person name="Natvig D.O."/>
            <person name="Lindquist E."/>
            <person name="Schmutz J."/>
            <person name="Lucas S."/>
            <person name="Harris P."/>
            <person name="Powlowski J."/>
            <person name="Bellemare A."/>
            <person name="Taylor D."/>
            <person name="Butler G."/>
            <person name="de Vries R.P."/>
            <person name="Allijn I.E."/>
            <person name="van den Brink J."/>
            <person name="Ushinsky S."/>
            <person name="Storms R."/>
            <person name="Powell A.J."/>
            <person name="Paulsen I.T."/>
            <person name="Elbourne L.D.H."/>
            <person name="Baker S.E."/>
            <person name="Magnuson J."/>
            <person name="LaBoissiere S."/>
            <person name="Clutterbuck A.J."/>
            <person name="Martinez D."/>
            <person name="Wogulis M."/>
            <person name="de Leon A.L."/>
            <person name="Rey M.W."/>
            <person name="Tsang A."/>
        </authorList>
    </citation>
    <scope>NUCLEOTIDE SEQUENCE [LARGE SCALE GENOMIC DNA]</scope>
    <source>
        <strain evidence="4">ATCC 42464 / BCRC 31852 / DSM 1799</strain>
    </source>
</reference>
<evidence type="ECO:0000256" key="2">
    <source>
        <dbReference type="SAM" id="Phobius"/>
    </source>
</evidence>
<dbReference type="EMBL" id="CP003002">
    <property type="protein sequence ID" value="AEO55287.1"/>
    <property type="molecule type" value="Genomic_DNA"/>
</dbReference>
<dbReference type="AlphaFoldDB" id="G2Q3Y4"/>
<feature type="region of interest" description="Disordered" evidence="1">
    <location>
        <begin position="235"/>
        <end position="255"/>
    </location>
</feature>
<keyword evidence="2" id="KW-1133">Transmembrane helix</keyword>
<gene>
    <name evidence="3" type="ORF">MYCTH_2124224</name>
</gene>
<organism evidence="3 4">
    <name type="scientific">Thermothelomyces thermophilus (strain ATCC 42464 / BCRC 31852 / DSM 1799)</name>
    <name type="common">Sporotrichum thermophile</name>
    <dbReference type="NCBI Taxonomy" id="573729"/>
    <lineage>
        <taxon>Eukaryota</taxon>
        <taxon>Fungi</taxon>
        <taxon>Dikarya</taxon>
        <taxon>Ascomycota</taxon>
        <taxon>Pezizomycotina</taxon>
        <taxon>Sordariomycetes</taxon>
        <taxon>Sordariomycetidae</taxon>
        <taxon>Sordariales</taxon>
        <taxon>Chaetomiaceae</taxon>
        <taxon>Thermothelomyces</taxon>
    </lineage>
</organism>
<dbReference type="VEuPathDB" id="FungiDB:MYCTH_2124224"/>
<dbReference type="KEGG" id="mtm:MYCTH_2124224"/>
<evidence type="ECO:0000313" key="4">
    <source>
        <dbReference type="Proteomes" id="UP000007322"/>
    </source>
</evidence>
<evidence type="ECO:0000313" key="3">
    <source>
        <dbReference type="EMBL" id="AEO55287.1"/>
    </source>
</evidence>
<dbReference type="eggNOG" id="ENOG502T60I">
    <property type="taxonomic scope" value="Eukaryota"/>
</dbReference>
<dbReference type="RefSeq" id="XP_003660532.1">
    <property type="nucleotide sequence ID" value="XM_003660484.1"/>
</dbReference>
<proteinExistence type="predicted"/>
<feature type="compositionally biased region" description="Basic residues" evidence="1">
    <location>
        <begin position="246"/>
        <end position="255"/>
    </location>
</feature>
<dbReference type="Proteomes" id="UP000007322">
    <property type="component" value="Chromosome 1"/>
</dbReference>
<dbReference type="GeneID" id="11512906"/>
<name>G2Q3Y4_THET4</name>
<feature type="transmembrane region" description="Helical" evidence="2">
    <location>
        <begin position="260"/>
        <end position="278"/>
    </location>
</feature>
<dbReference type="OrthoDB" id="5220781at2759"/>
<keyword evidence="4" id="KW-1185">Reference proteome</keyword>
<evidence type="ECO:0000256" key="1">
    <source>
        <dbReference type="SAM" id="MobiDB-lite"/>
    </source>
</evidence>
<dbReference type="InParanoid" id="G2Q3Y4"/>